<accession>A0ABU9HKZ7</accession>
<evidence type="ECO:0000256" key="1">
    <source>
        <dbReference type="SAM" id="Coils"/>
    </source>
</evidence>
<comment type="caution">
    <text evidence="3">The sequence shown here is derived from an EMBL/GenBank/DDBJ whole genome shotgun (WGS) entry which is preliminary data.</text>
</comment>
<keyword evidence="2" id="KW-0732">Signal</keyword>
<feature type="chain" id="PRO_5047181919" evidence="2">
    <location>
        <begin position="22"/>
        <end position="364"/>
    </location>
</feature>
<dbReference type="EMBL" id="JBBYHU010000006">
    <property type="protein sequence ID" value="MEL1240367.1"/>
    <property type="molecule type" value="Genomic_DNA"/>
</dbReference>
<keyword evidence="1" id="KW-0175">Coiled coil</keyword>
<evidence type="ECO:0000256" key="2">
    <source>
        <dbReference type="SAM" id="SignalP"/>
    </source>
</evidence>
<reference evidence="3 4" key="1">
    <citation type="submission" date="2024-04" db="EMBL/GenBank/DDBJ databases">
        <title>Flavobacterium sp. DGU99 16S ribosomal RNA gene Genome sequencing and assembly.</title>
        <authorList>
            <person name="Park S."/>
        </authorList>
    </citation>
    <scope>NUCLEOTIDE SEQUENCE [LARGE SCALE GENOMIC DNA]</scope>
    <source>
        <strain evidence="3 4">DGU99</strain>
    </source>
</reference>
<evidence type="ECO:0000313" key="4">
    <source>
        <dbReference type="Proteomes" id="UP001398556"/>
    </source>
</evidence>
<feature type="coiled-coil region" evidence="1">
    <location>
        <begin position="26"/>
        <end position="60"/>
    </location>
</feature>
<dbReference type="RefSeq" id="WP_341699610.1">
    <property type="nucleotide sequence ID" value="NZ_JBBYHU010000006.1"/>
</dbReference>
<sequence>MKTISKLLVIVVLTVSSSSIAFGQSKKELRKQIDDLKSQISQTEKEKETVKARLDRISDIKVDEVITADKLPKDIVIGEGGWRIELNAFKYKSDLIGQLGTIWVVDSNGLLQPQGAIILSDYKIDPTLTNRDKDVIYKSFVSSGSKLEGDGGAPFAKLAASIQNNQYSRFTINIEGTSTIKIQMPDLQKIAILASHLFDVNGNKGVYICTGMHVIKYHSAKYSKSDGNAKITSPVVNIGGEFYAESSEENTEYFVARQLTQLNKPVNKTRAVVNNELNALINTSSETNIINQSKKYSPEQILTFILKREPTFEEIVEFQNNPDKFLNDVSRPFEFNNKEKLLIENAKLKLNELPKEIKSVDNFK</sequence>
<name>A0ABU9HKZ7_9FLAO</name>
<gene>
    <name evidence="3" type="ORF">AAEO59_04835</name>
</gene>
<keyword evidence="4" id="KW-1185">Reference proteome</keyword>
<protein>
    <submittedName>
        <fullName evidence="3">Uncharacterized protein</fullName>
    </submittedName>
</protein>
<proteinExistence type="predicted"/>
<feature type="signal peptide" evidence="2">
    <location>
        <begin position="1"/>
        <end position="21"/>
    </location>
</feature>
<organism evidence="3 4">
    <name type="scientific">Flavobacterium flavipallidum</name>
    <dbReference type="NCBI Taxonomy" id="3139140"/>
    <lineage>
        <taxon>Bacteria</taxon>
        <taxon>Pseudomonadati</taxon>
        <taxon>Bacteroidota</taxon>
        <taxon>Flavobacteriia</taxon>
        <taxon>Flavobacteriales</taxon>
        <taxon>Flavobacteriaceae</taxon>
        <taxon>Flavobacterium</taxon>
    </lineage>
</organism>
<evidence type="ECO:0000313" key="3">
    <source>
        <dbReference type="EMBL" id="MEL1240367.1"/>
    </source>
</evidence>
<dbReference type="Proteomes" id="UP001398556">
    <property type="component" value="Unassembled WGS sequence"/>
</dbReference>